<evidence type="ECO:0000313" key="8">
    <source>
        <dbReference type="EMBL" id="SVD06519.1"/>
    </source>
</evidence>
<dbReference type="Gene3D" id="3.40.1280.10">
    <property type="match status" value="1"/>
</dbReference>
<evidence type="ECO:0000256" key="4">
    <source>
        <dbReference type="ARBA" id="ARBA00022691"/>
    </source>
</evidence>
<dbReference type="GO" id="GO:0008173">
    <property type="term" value="F:RNA methyltransferase activity"/>
    <property type="evidence" value="ECO:0007669"/>
    <property type="project" value="InterPro"/>
</dbReference>
<keyword evidence="2" id="KW-0489">Methyltransferase</keyword>
<evidence type="ECO:0000256" key="1">
    <source>
        <dbReference type="ARBA" id="ARBA00022555"/>
    </source>
</evidence>
<evidence type="ECO:0000256" key="5">
    <source>
        <dbReference type="ARBA" id="ARBA00022694"/>
    </source>
</evidence>
<dbReference type="Pfam" id="PF00588">
    <property type="entry name" value="SpoU_methylase"/>
    <property type="match status" value="1"/>
</dbReference>
<gene>
    <name evidence="8" type="ORF">METZ01_LOCUS359373</name>
</gene>
<evidence type="ECO:0000259" key="7">
    <source>
        <dbReference type="Pfam" id="PF00588"/>
    </source>
</evidence>
<keyword evidence="5" id="KW-0819">tRNA processing</keyword>
<dbReference type="InterPro" id="IPR001537">
    <property type="entry name" value="SpoU_MeTrfase"/>
</dbReference>
<dbReference type="InterPro" id="IPR029028">
    <property type="entry name" value="Alpha/beta_knot_MTases"/>
</dbReference>
<dbReference type="InterPro" id="IPR033671">
    <property type="entry name" value="TrmH"/>
</dbReference>
<reference evidence="8" key="1">
    <citation type="submission" date="2018-05" db="EMBL/GenBank/DDBJ databases">
        <authorList>
            <person name="Lanie J.A."/>
            <person name="Ng W.-L."/>
            <person name="Kazmierczak K.M."/>
            <person name="Andrzejewski T.M."/>
            <person name="Davidsen T.M."/>
            <person name="Wayne K.J."/>
            <person name="Tettelin H."/>
            <person name="Glass J.I."/>
            <person name="Rusch D."/>
            <person name="Podicherti R."/>
            <person name="Tsui H.-C.T."/>
            <person name="Winkler M.E."/>
        </authorList>
    </citation>
    <scope>NUCLEOTIDE SEQUENCE</scope>
</reference>
<feature type="domain" description="tRNA/rRNA methyltransferase SpoU type" evidence="7">
    <location>
        <begin position="29"/>
        <end position="170"/>
    </location>
</feature>
<keyword evidence="6" id="KW-0694">RNA-binding</keyword>
<dbReference type="AlphaFoldDB" id="A0A382S9H4"/>
<dbReference type="InterPro" id="IPR029026">
    <property type="entry name" value="tRNA_m1G_MTases_N"/>
</dbReference>
<keyword evidence="4" id="KW-0949">S-adenosyl-L-methionine</keyword>
<proteinExistence type="predicted"/>
<protein>
    <recommendedName>
        <fullName evidence="7">tRNA/rRNA methyltransferase SpoU type domain-containing protein</fullName>
    </recommendedName>
</protein>
<keyword evidence="3" id="KW-0808">Transferase</keyword>
<keyword evidence="1" id="KW-0820">tRNA-binding</keyword>
<dbReference type="GO" id="GO:0002938">
    <property type="term" value="P:tRNA guanine ribose methylation"/>
    <property type="evidence" value="ECO:0007669"/>
    <property type="project" value="TreeGrafter"/>
</dbReference>
<evidence type="ECO:0000256" key="2">
    <source>
        <dbReference type="ARBA" id="ARBA00022603"/>
    </source>
</evidence>
<accession>A0A382S9H4</accession>
<evidence type="ECO:0000256" key="6">
    <source>
        <dbReference type="ARBA" id="ARBA00022884"/>
    </source>
</evidence>
<organism evidence="8">
    <name type="scientific">marine metagenome</name>
    <dbReference type="NCBI Taxonomy" id="408172"/>
    <lineage>
        <taxon>unclassified sequences</taxon>
        <taxon>metagenomes</taxon>
        <taxon>ecological metagenomes</taxon>
    </lineage>
</organism>
<dbReference type="PANTHER" id="PTHR43453:SF1">
    <property type="entry name" value="TRNA_RRNA METHYLTRANSFERASE SPOU TYPE DOMAIN-CONTAINING PROTEIN"/>
    <property type="match status" value="1"/>
</dbReference>
<dbReference type="SUPFAM" id="SSF75217">
    <property type="entry name" value="alpha/beta knot"/>
    <property type="match status" value="1"/>
</dbReference>
<dbReference type="GO" id="GO:0000049">
    <property type="term" value="F:tRNA binding"/>
    <property type="evidence" value="ECO:0007669"/>
    <property type="project" value="UniProtKB-KW"/>
</dbReference>
<name>A0A382S9H4_9ZZZZ</name>
<sequence length="183" mass="20606">MERIKRCNDELKADRPTIDEVEFIPRIPISILVENIRSVHNVGSIFRSGDGFGAEKIYLTGYTAHPPREDLHKTALGAEDVVPWEYYENPLDAAEVINKQGIPLILIEQTKVSKSIYEIDWEFPVCFIVGNEVSGVSEELSAMADIHAELPMRGVKQSLNVSVAVGVVGYEFARYYSQYKKSE</sequence>
<evidence type="ECO:0000256" key="3">
    <source>
        <dbReference type="ARBA" id="ARBA00022679"/>
    </source>
</evidence>
<dbReference type="EMBL" id="UINC01127416">
    <property type="protein sequence ID" value="SVD06519.1"/>
    <property type="molecule type" value="Genomic_DNA"/>
</dbReference>
<dbReference type="PANTHER" id="PTHR43453">
    <property type="entry name" value="RRNA METHYLASE-LIKE"/>
    <property type="match status" value="1"/>
</dbReference>